<evidence type="ECO:0000256" key="2">
    <source>
        <dbReference type="ARBA" id="ARBA00022448"/>
    </source>
</evidence>
<name>A0A4R6GPN3_9BACT</name>
<dbReference type="InterPro" id="IPR048279">
    <property type="entry name" value="MdtK-like"/>
</dbReference>
<dbReference type="GO" id="GO:0015297">
    <property type="term" value="F:antiporter activity"/>
    <property type="evidence" value="ECO:0007669"/>
    <property type="project" value="UniProtKB-KW"/>
</dbReference>
<dbReference type="Pfam" id="PF01554">
    <property type="entry name" value="MatE"/>
    <property type="match status" value="2"/>
</dbReference>
<evidence type="ECO:0000256" key="4">
    <source>
        <dbReference type="ARBA" id="ARBA00022475"/>
    </source>
</evidence>
<comment type="caution">
    <text evidence="11">The sequence shown here is derived from an EMBL/GenBank/DDBJ whole genome shotgun (WGS) entry which is preliminary data.</text>
</comment>
<feature type="transmembrane region" description="Helical" evidence="10">
    <location>
        <begin position="44"/>
        <end position="70"/>
    </location>
</feature>
<evidence type="ECO:0000256" key="8">
    <source>
        <dbReference type="ARBA" id="ARBA00023136"/>
    </source>
</evidence>
<keyword evidence="8 10" id="KW-0472">Membrane</keyword>
<organism evidence="11 12">
    <name type="scientific">Sunxiuqinia elliptica</name>
    <dbReference type="NCBI Taxonomy" id="655355"/>
    <lineage>
        <taxon>Bacteria</taxon>
        <taxon>Pseudomonadati</taxon>
        <taxon>Bacteroidota</taxon>
        <taxon>Bacteroidia</taxon>
        <taxon>Marinilabiliales</taxon>
        <taxon>Prolixibacteraceae</taxon>
        <taxon>Sunxiuqinia</taxon>
    </lineage>
</organism>
<dbReference type="PANTHER" id="PTHR43298:SF2">
    <property type="entry name" value="FMN_FAD EXPORTER YEEO-RELATED"/>
    <property type="match status" value="1"/>
</dbReference>
<evidence type="ECO:0000256" key="3">
    <source>
        <dbReference type="ARBA" id="ARBA00022449"/>
    </source>
</evidence>
<feature type="transmembrane region" description="Helical" evidence="10">
    <location>
        <begin position="164"/>
        <end position="185"/>
    </location>
</feature>
<dbReference type="EMBL" id="SNWI01000010">
    <property type="protein sequence ID" value="TDN97251.1"/>
    <property type="molecule type" value="Genomic_DNA"/>
</dbReference>
<feature type="transmembrane region" description="Helical" evidence="10">
    <location>
        <begin position="197"/>
        <end position="216"/>
    </location>
</feature>
<dbReference type="Proteomes" id="UP000294848">
    <property type="component" value="Unassembled WGS sequence"/>
</dbReference>
<dbReference type="CDD" id="cd13139">
    <property type="entry name" value="MATE_like_14"/>
    <property type="match status" value="1"/>
</dbReference>
<evidence type="ECO:0000313" key="11">
    <source>
        <dbReference type="EMBL" id="TDN97251.1"/>
    </source>
</evidence>
<keyword evidence="7" id="KW-0406">Ion transport</keyword>
<feature type="transmembrane region" description="Helical" evidence="10">
    <location>
        <begin position="388"/>
        <end position="410"/>
    </location>
</feature>
<dbReference type="OrthoDB" id="9776324at2"/>
<feature type="transmembrane region" description="Helical" evidence="10">
    <location>
        <begin position="303"/>
        <end position="326"/>
    </location>
</feature>
<dbReference type="GO" id="GO:0042910">
    <property type="term" value="F:xenobiotic transmembrane transporter activity"/>
    <property type="evidence" value="ECO:0007669"/>
    <property type="project" value="InterPro"/>
</dbReference>
<evidence type="ECO:0000256" key="1">
    <source>
        <dbReference type="ARBA" id="ARBA00004651"/>
    </source>
</evidence>
<dbReference type="PANTHER" id="PTHR43298">
    <property type="entry name" value="MULTIDRUG RESISTANCE PROTEIN NORM-RELATED"/>
    <property type="match status" value="1"/>
</dbReference>
<evidence type="ECO:0000313" key="12">
    <source>
        <dbReference type="Proteomes" id="UP000294848"/>
    </source>
</evidence>
<feature type="transmembrane region" description="Helical" evidence="10">
    <location>
        <begin position="90"/>
        <end position="110"/>
    </location>
</feature>
<feature type="transmembrane region" description="Helical" evidence="10">
    <location>
        <begin position="222"/>
        <end position="247"/>
    </location>
</feature>
<dbReference type="InterPro" id="IPR050222">
    <property type="entry name" value="MATE_MdtK"/>
</dbReference>
<proteinExistence type="predicted"/>
<evidence type="ECO:0000256" key="6">
    <source>
        <dbReference type="ARBA" id="ARBA00022989"/>
    </source>
</evidence>
<gene>
    <name evidence="11" type="ORF">DET52_110169</name>
</gene>
<feature type="transmembrane region" description="Helical" evidence="10">
    <location>
        <begin position="268"/>
        <end position="291"/>
    </location>
</feature>
<dbReference type="GO" id="GO:0006811">
    <property type="term" value="P:monoatomic ion transport"/>
    <property type="evidence" value="ECO:0007669"/>
    <property type="project" value="UniProtKB-KW"/>
</dbReference>
<keyword evidence="3" id="KW-0050">Antiport</keyword>
<feature type="transmembrane region" description="Helical" evidence="10">
    <location>
        <begin position="122"/>
        <end position="144"/>
    </location>
</feature>
<dbReference type="NCBIfam" id="TIGR00797">
    <property type="entry name" value="matE"/>
    <property type="match status" value="1"/>
</dbReference>
<keyword evidence="6 10" id="KW-1133">Transmembrane helix</keyword>
<dbReference type="InterPro" id="IPR002528">
    <property type="entry name" value="MATE_fam"/>
</dbReference>
<feature type="transmembrane region" description="Helical" evidence="10">
    <location>
        <begin position="445"/>
        <end position="468"/>
    </location>
</feature>
<keyword evidence="2" id="KW-0813">Transport</keyword>
<evidence type="ECO:0000256" key="5">
    <source>
        <dbReference type="ARBA" id="ARBA00022692"/>
    </source>
</evidence>
<dbReference type="PIRSF" id="PIRSF006603">
    <property type="entry name" value="DinF"/>
    <property type="match status" value="1"/>
</dbReference>
<feature type="transmembrane region" description="Helical" evidence="10">
    <location>
        <begin position="422"/>
        <end position="439"/>
    </location>
</feature>
<comment type="subcellular location">
    <subcellularLocation>
        <location evidence="1">Cell membrane</location>
        <topology evidence="1">Multi-pass membrane protein</topology>
    </subcellularLocation>
</comment>
<keyword evidence="5 10" id="KW-0812">Transmembrane</keyword>
<sequence length="478" mass="51811">MFYKKFVLSLGKIKPVSLQSLWSDVKEAIAGSDRDFTNTSLGKAIFILAVPMILEMAMESVFAVVDIFFVSRLGSDAVATVGITESVMTIVYAIGIGLSTATTALVARRVGEKKAGKAGNAAFQAIMVGLFFSLILAIPGFIFAKEFLLLMGASESMANEGYHYPMIMFGGNLVIMLLFIINAVFRSSGDAAISMRVLWMANIINLILDPLLIFGWGPFPELGIQGAAIATTIGRGIAVCYQFYLLFKGNGRIHLDVKNLSIRVKVMLKLLRLSVGGIFQYLIATSSWIILVRLVSELGADVLAGYTIAIRIIVFALLPSWGLSNAAATLVGQNLGANRPDRAEKSVWITGIVNLIMMGLIGTFILLFPEGLVRLFIEEDSVIRSGTITLQWLGAGFLFYAFGMVVVQGFNGSGDTLTPTKINLVCFWLLEIPLAYLLAMNMGMGITGIAMAIIIAESLLTIIGVILFKQGKWKLRKV</sequence>
<feature type="transmembrane region" description="Helical" evidence="10">
    <location>
        <begin position="347"/>
        <end position="368"/>
    </location>
</feature>
<accession>A0A4R6GPN3</accession>
<evidence type="ECO:0000256" key="10">
    <source>
        <dbReference type="SAM" id="Phobius"/>
    </source>
</evidence>
<protein>
    <recommendedName>
        <fullName evidence="9">Multidrug-efflux transporter</fullName>
    </recommendedName>
</protein>
<reference evidence="11 12" key="1">
    <citation type="submission" date="2019-03" db="EMBL/GenBank/DDBJ databases">
        <title>Freshwater and sediment microbial communities from various areas in North America, analyzing microbe dynamics in response to fracking.</title>
        <authorList>
            <person name="Lamendella R."/>
        </authorList>
    </citation>
    <scope>NUCLEOTIDE SEQUENCE [LARGE SCALE GENOMIC DNA]</scope>
    <source>
        <strain evidence="11 12">114D</strain>
    </source>
</reference>
<dbReference type="RefSeq" id="WP_133466549.1">
    <property type="nucleotide sequence ID" value="NZ_SNWI01000010.1"/>
</dbReference>
<evidence type="ECO:0000256" key="9">
    <source>
        <dbReference type="ARBA" id="ARBA00031636"/>
    </source>
</evidence>
<evidence type="ECO:0000256" key="7">
    <source>
        <dbReference type="ARBA" id="ARBA00023065"/>
    </source>
</evidence>
<keyword evidence="4" id="KW-1003">Cell membrane</keyword>
<dbReference type="GO" id="GO:0005886">
    <property type="term" value="C:plasma membrane"/>
    <property type="evidence" value="ECO:0007669"/>
    <property type="project" value="UniProtKB-SubCell"/>
</dbReference>
<dbReference type="AlphaFoldDB" id="A0A4R6GPN3"/>